<comment type="caution">
    <text evidence="3">The sequence shown here is derived from an EMBL/GenBank/DDBJ whole genome shotgun (WGS) entry which is preliminary data.</text>
</comment>
<dbReference type="Gene3D" id="3.30.530.20">
    <property type="match status" value="1"/>
</dbReference>
<organism evidence="3 4">
    <name type="scientific">Nitrospirillum amazonense</name>
    <dbReference type="NCBI Taxonomy" id="28077"/>
    <lineage>
        <taxon>Bacteria</taxon>
        <taxon>Pseudomonadati</taxon>
        <taxon>Pseudomonadota</taxon>
        <taxon>Alphaproteobacteria</taxon>
        <taxon>Rhodospirillales</taxon>
        <taxon>Azospirillaceae</taxon>
        <taxon>Nitrospirillum</taxon>
    </lineage>
</organism>
<dbReference type="Pfam" id="PF08327">
    <property type="entry name" value="AHSA1"/>
    <property type="match status" value="1"/>
</dbReference>
<evidence type="ECO:0000313" key="3">
    <source>
        <dbReference type="EMBL" id="TWB44408.1"/>
    </source>
</evidence>
<keyword evidence="4" id="KW-1185">Reference proteome</keyword>
<comment type="similarity">
    <text evidence="1">Belongs to the AHA1 family.</text>
</comment>
<name>A0A560HDF5_9PROT</name>
<proteinExistence type="inferred from homology"/>
<dbReference type="CDD" id="cd07814">
    <property type="entry name" value="SRPBCC_CalC_Aha1-like"/>
    <property type="match status" value="1"/>
</dbReference>
<reference evidence="3 4" key="1">
    <citation type="submission" date="2019-06" db="EMBL/GenBank/DDBJ databases">
        <title>Genomic Encyclopedia of Type Strains, Phase IV (KMG-V): Genome sequencing to study the core and pangenomes of soil and plant-associated prokaryotes.</title>
        <authorList>
            <person name="Whitman W."/>
        </authorList>
    </citation>
    <scope>NUCLEOTIDE SEQUENCE [LARGE SCALE GENOMIC DNA]</scope>
    <source>
        <strain evidence="3 4">BR 11622</strain>
    </source>
</reference>
<evidence type="ECO:0000256" key="1">
    <source>
        <dbReference type="ARBA" id="ARBA00006817"/>
    </source>
</evidence>
<dbReference type="SUPFAM" id="SSF55961">
    <property type="entry name" value="Bet v1-like"/>
    <property type="match status" value="1"/>
</dbReference>
<evidence type="ECO:0000259" key="2">
    <source>
        <dbReference type="Pfam" id="PF08327"/>
    </source>
</evidence>
<dbReference type="EMBL" id="VITR01000003">
    <property type="protein sequence ID" value="TWB44408.1"/>
    <property type="molecule type" value="Genomic_DNA"/>
</dbReference>
<accession>A0A560HDF5</accession>
<feature type="domain" description="Activator of Hsp90 ATPase homologue 1/2-like C-terminal" evidence="2">
    <location>
        <begin position="14"/>
        <end position="169"/>
    </location>
</feature>
<dbReference type="RefSeq" id="WP_186455640.1">
    <property type="nucleotide sequence ID" value="NZ_VITR01000003.1"/>
</dbReference>
<gene>
    <name evidence="3" type="ORF">FBZ90_103315</name>
</gene>
<dbReference type="Proteomes" id="UP000315751">
    <property type="component" value="Unassembled WGS sequence"/>
</dbReference>
<dbReference type="AlphaFoldDB" id="A0A560HDF5"/>
<dbReference type="InterPro" id="IPR013538">
    <property type="entry name" value="ASHA1/2-like_C"/>
</dbReference>
<protein>
    <submittedName>
        <fullName evidence="3">Uncharacterized protein YndB with AHSA1/START domain</fullName>
    </submittedName>
</protein>
<dbReference type="InterPro" id="IPR023393">
    <property type="entry name" value="START-like_dom_sf"/>
</dbReference>
<evidence type="ECO:0000313" key="4">
    <source>
        <dbReference type="Proteomes" id="UP000315751"/>
    </source>
</evidence>
<sequence>MTETPIFRLSRRFAAPPRLLWSAYTEPERLRLWWGPRGFRWVRGDLDLRQQGTFFYGMKAPEEAGGAIMWGKWTFRDIVAPTVAASGVLSFTVSFTDPDGQAIRHPMSPTWPLALLSTTTFVVDEGGTRLDCTAVPIDATPEEQATFAAGMDSLHQGWSGTLNQLEEYLTRAQAA</sequence>